<reference evidence="3 4" key="1">
    <citation type="submission" date="2019-07" db="EMBL/GenBank/DDBJ databases">
        <authorList>
            <person name="Kim J."/>
        </authorList>
    </citation>
    <scope>NUCLEOTIDE SEQUENCE [LARGE SCALE GENOMIC DNA]</scope>
    <source>
        <strain evidence="3 4">N4</strain>
    </source>
</reference>
<dbReference type="PIRSF" id="PIRSF033091">
    <property type="entry name" value="Pesterase_YhaO"/>
    <property type="match status" value="1"/>
</dbReference>
<keyword evidence="1" id="KW-0378">Hydrolase</keyword>
<evidence type="ECO:0000259" key="2">
    <source>
        <dbReference type="Pfam" id="PF00149"/>
    </source>
</evidence>
<dbReference type="InterPro" id="IPR029052">
    <property type="entry name" value="Metallo-depent_PP-like"/>
</dbReference>
<protein>
    <submittedName>
        <fullName evidence="3">DNA repair exonuclease</fullName>
    </submittedName>
</protein>
<dbReference type="InterPro" id="IPR041796">
    <property type="entry name" value="Mre11_N"/>
</dbReference>
<keyword evidence="3" id="KW-0540">Nuclease</keyword>
<dbReference type="Proteomes" id="UP000318102">
    <property type="component" value="Unassembled WGS sequence"/>
</dbReference>
<gene>
    <name evidence="3" type="ORF">FPZ44_05820</name>
</gene>
<keyword evidence="4" id="KW-1185">Reference proteome</keyword>
<organism evidence="3 4">
    <name type="scientific">Paenibacillus agilis</name>
    <dbReference type="NCBI Taxonomy" id="3020863"/>
    <lineage>
        <taxon>Bacteria</taxon>
        <taxon>Bacillati</taxon>
        <taxon>Bacillota</taxon>
        <taxon>Bacilli</taxon>
        <taxon>Bacillales</taxon>
        <taxon>Paenibacillaceae</taxon>
        <taxon>Paenibacillus</taxon>
    </lineage>
</organism>
<dbReference type="SUPFAM" id="SSF56300">
    <property type="entry name" value="Metallo-dependent phosphatases"/>
    <property type="match status" value="1"/>
</dbReference>
<dbReference type="Gene3D" id="3.60.21.10">
    <property type="match status" value="1"/>
</dbReference>
<proteinExistence type="predicted"/>
<evidence type="ECO:0000313" key="4">
    <source>
        <dbReference type="Proteomes" id="UP000318102"/>
    </source>
</evidence>
<dbReference type="InterPro" id="IPR014576">
    <property type="entry name" value="Pesterase_YhaO"/>
</dbReference>
<accession>A0A559J3Z2</accession>
<evidence type="ECO:0000256" key="1">
    <source>
        <dbReference type="ARBA" id="ARBA00022801"/>
    </source>
</evidence>
<dbReference type="PANTHER" id="PTHR30337:SF7">
    <property type="entry name" value="PHOSPHOESTERASE"/>
    <property type="match status" value="1"/>
</dbReference>
<dbReference type="InterPro" id="IPR004843">
    <property type="entry name" value="Calcineurin-like_PHP"/>
</dbReference>
<dbReference type="GO" id="GO:0004527">
    <property type="term" value="F:exonuclease activity"/>
    <property type="evidence" value="ECO:0007669"/>
    <property type="project" value="UniProtKB-KW"/>
</dbReference>
<evidence type="ECO:0000313" key="3">
    <source>
        <dbReference type="EMBL" id="TVX94605.1"/>
    </source>
</evidence>
<dbReference type="AlphaFoldDB" id="A0A559J3Z2"/>
<comment type="caution">
    <text evidence="3">The sequence shown here is derived from an EMBL/GenBank/DDBJ whole genome shotgun (WGS) entry which is preliminary data.</text>
</comment>
<name>A0A559J3Z2_9BACL</name>
<sequence length="446" mass="50427">MLRFIHAADLHLDSPLRGLQSLPDVLQERLEQGVFRAWDRLVDLAIQVEADAVLLSGDLHDSTHRSLRAVWRLERGMKRLSENGIAVFIIHGNHDPLTEEERWSWPSGVTVFGTDEPSCHLIYDRSGKPVAVVTGMSYGQKAVYDNIALHYPDQPERHVKESLQAGERVGDGNRMASSERLYRIGMLHGTVDGRAEHDPYAPCSRGDLIRKDYDYWALGHIHKREVMQEQPYIVYAGNIQGRHIKETGAKGVYVVDVLEDGTSELVFHPLDDVRWFDESLSLQSIETKQELLESMFASIEGLRGTDRLSCARLTLIGSTPLHSELKRGRLASELEEAWREAERLRLEEGLDAVWPIQLRIHSQAVVDMGAWRESESFAGELIRMTDNVCESDEAVDELIQEALLTLGGNAKLQQWLGSQSIEVRRKWLAEALVLAVDMLQGEEQLT</sequence>
<dbReference type="Pfam" id="PF00149">
    <property type="entry name" value="Metallophos"/>
    <property type="match status" value="1"/>
</dbReference>
<dbReference type="EMBL" id="VNJK01000001">
    <property type="protein sequence ID" value="TVX94605.1"/>
    <property type="molecule type" value="Genomic_DNA"/>
</dbReference>
<feature type="domain" description="Calcineurin-like phosphoesterase" evidence="2">
    <location>
        <begin position="2"/>
        <end position="223"/>
    </location>
</feature>
<dbReference type="OrthoDB" id="9773856at2"/>
<dbReference type="PANTHER" id="PTHR30337">
    <property type="entry name" value="COMPONENT OF ATP-DEPENDENT DSDNA EXONUCLEASE"/>
    <property type="match status" value="1"/>
</dbReference>
<dbReference type="CDD" id="cd00840">
    <property type="entry name" value="MPP_Mre11_N"/>
    <property type="match status" value="1"/>
</dbReference>
<keyword evidence="3" id="KW-0269">Exonuclease</keyword>
<dbReference type="InterPro" id="IPR050535">
    <property type="entry name" value="DNA_Repair-Maintenance_Comp"/>
</dbReference>